<feature type="transmembrane region" description="Helical" evidence="1">
    <location>
        <begin position="88"/>
        <end position="112"/>
    </location>
</feature>
<keyword evidence="1" id="KW-0472">Membrane</keyword>
<dbReference type="RefSeq" id="WP_071629729.1">
    <property type="nucleotide sequence ID" value="NZ_CP022375.1"/>
</dbReference>
<gene>
    <name evidence="3" type="ORF">CGC43_07690</name>
</gene>
<evidence type="ECO:0000256" key="1">
    <source>
        <dbReference type="SAM" id="Phobius"/>
    </source>
</evidence>
<sequence length="216" mass="24449">MNCFDCKLAKKTVIYGFLTLIIVILSYNLLDIKVATLVHTSDFFGTGISTVAALISKIFSPKIWTVITVIVTVMCIYKHITKKPSEKLYIMSLSLIMTIIITTILKFILARYRPAMLLFDNHYGFHFFSFKRAYNSMPSGHTAITFAGLLAVANFFDKKYITLIAIIISCLVAVSRFIILEHFISDVIIAAYIGIFTYLWSKAFVESRIITTLDNP</sequence>
<dbReference type="InterPro" id="IPR000326">
    <property type="entry name" value="PAP2/HPO"/>
</dbReference>
<feature type="transmembrane region" description="Helical" evidence="1">
    <location>
        <begin position="132"/>
        <end position="153"/>
    </location>
</feature>
<feature type="transmembrane region" description="Helical" evidence="1">
    <location>
        <begin position="12"/>
        <end position="30"/>
    </location>
</feature>
<dbReference type="KEGG" id="foo:CGC45_07700"/>
<feature type="transmembrane region" description="Helical" evidence="1">
    <location>
        <begin position="50"/>
        <end position="76"/>
    </location>
</feature>
<feature type="transmembrane region" description="Helical" evidence="1">
    <location>
        <begin position="184"/>
        <end position="201"/>
    </location>
</feature>
<dbReference type="SMART" id="SM00014">
    <property type="entry name" value="acidPPc"/>
    <property type="match status" value="1"/>
</dbReference>
<organism evidence="3 4">
    <name type="scientific">Francisella opportunistica</name>
    <dbReference type="NCBI Taxonomy" id="2016517"/>
    <lineage>
        <taxon>Bacteria</taxon>
        <taxon>Pseudomonadati</taxon>
        <taxon>Pseudomonadota</taxon>
        <taxon>Gammaproteobacteria</taxon>
        <taxon>Thiotrichales</taxon>
        <taxon>Francisellaceae</taxon>
        <taxon>Francisella</taxon>
    </lineage>
</organism>
<reference evidence="3 4" key="1">
    <citation type="submission" date="2017-07" db="EMBL/GenBank/DDBJ databases">
        <title>Complete genome sequences and comparative analysis of the novel pathogen Francisella opportunistica.</title>
        <authorList>
            <person name="Dietrich E.A."/>
            <person name="Kingry L.C."/>
            <person name="Petersen J.M."/>
        </authorList>
    </citation>
    <scope>NUCLEOTIDE SEQUENCE [LARGE SCALE GENOMIC DNA]</scope>
    <source>
        <strain evidence="3 4">14-2155</strain>
    </source>
</reference>
<dbReference type="SUPFAM" id="SSF48317">
    <property type="entry name" value="Acid phosphatase/Vanadium-dependent haloperoxidase"/>
    <property type="match status" value="1"/>
</dbReference>
<accession>A0A345JT17</accession>
<evidence type="ECO:0000259" key="2">
    <source>
        <dbReference type="SMART" id="SM00014"/>
    </source>
</evidence>
<name>A0A345JT17_9GAMM</name>
<feature type="domain" description="Phosphatidic acid phosphatase type 2/haloperoxidase" evidence="2">
    <location>
        <begin position="87"/>
        <end position="202"/>
    </location>
</feature>
<evidence type="ECO:0000313" key="3">
    <source>
        <dbReference type="EMBL" id="AXH30463.1"/>
    </source>
</evidence>
<dbReference type="AlphaFoldDB" id="A0A345JT17"/>
<dbReference type="OrthoDB" id="6399397at2"/>
<feature type="transmembrane region" description="Helical" evidence="1">
    <location>
        <begin position="160"/>
        <end position="178"/>
    </location>
</feature>
<proteinExistence type="predicted"/>
<dbReference type="EMBL" id="CP022375">
    <property type="protein sequence ID" value="AXH30463.1"/>
    <property type="molecule type" value="Genomic_DNA"/>
</dbReference>
<dbReference type="Gene3D" id="1.20.144.10">
    <property type="entry name" value="Phosphatidic acid phosphatase type 2/haloperoxidase"/>
    <property type="match status" value="2"/>
</dbReference>
<dbReference type="Pfam" id="PF01569">
    <property type="entry name" value="PAP2"/>
    <property type="match status" value="1"/>
</dbReference>
<keyword evidence="4" id="KW-1185">Reference proteome</keyword>
<evidence type="ECO:0000313" key="4">
    <source>
        <dbReference type="Proteomes" id="UP000253862"/>
    </source>
</evidence>
<dbReference type="Proteomes" id="UP000253862">
    <property type="component" value="Chromosome"/>
</dbReference>
<keyword evidence="1" id="KW-1133">Transmembrane helix</keyword>
<protein>
    <submittedName>
        <fullName evidence="3">Phosphatase PAP2 family protein</fullName>
    </submittedName>
</protein>
<dbReference type="InterPro" id="IPR036938">
    <property type="entry name" value="PAP2/HPO_sf"/>
</dbReference>
<keyword evidence="1" id="KW-0812">Transmembrane</keyword>